<dbReference type="OrthoDB" id="3259181at2759"/>
<evidence type="ECO:0000313" key="2">
    <source>
        <dbReference type="EMBL" id="TDL19648.1"/>
    </source>
</evidence>
<organism evidence="2 3">
    <name type="scientific">Rickenella mellea</name>
    <dbReference type="NCBI Taxonomy" id="50990"/>
    <lineage>
        <taxon>Eukaryota</taxon>
        <taxon>Fungi</taxon>
        <taxon>Dikarya</taxon>
        <taxon>Basidiomycota</taxon>
        <taxon>Agaricomycotina</taxon>
        <taxon>Agaricomycetes</taxon>
        <taxon>Hymenochaetales</taxon>
        <taxon>Rickenellaceae</taxon>
        <taxon>Rickenella</taxon>
    </lineage>
</organism>
<name>A0A4Y7PXA3_9AGAM</name>
<sequence length="331" mass="36700">MCSFIRGWLIFHRFGAKKRKKSANVPRSRQTLCSCNSFEILTVDKESDNDPDFASDDVSKPDTSASENSDVEELTVVTNEELANLLPSKTAPFPGARKTGKKTTTTGAKPKRKRMEKEMECTPVTGAPSAPTAETSTGSTTVNDPIPESVTLEPSSSGIPAKKSSEKHNPIYHFYENVPNNAEGKPGQDGDKHYRCYHGSRKIFTITKAMCTSLNGLIGHLKTTFPLHYRLYKVLKARNGPPTMEELLFAANKKTMDASVAATYLQSLEHASNNLVKAFEKQSNNAAQKAMGKWDQSKFENLLVDWLAGNDQPFEEVERPEFTALLEYTHC</sequence>
<dbReference type="EMBL" id="ML170195">
    <property type="protein sequence ID" value="TDL19648.1"/>
    <property type="molecule type" value="Genomic_DNA"/>
</dbReference>
<evidence type="ECO:0000313" key="3">
    <source>
        <dbReference type="Proteomes" id="UP000294933"/>
    </source>
</evidence>
<evidence type="ECO:0000256" key="1">
    <source>
        <dbReference type="SAM" id="MobiDB-lite"/>
    </source>
</evidence>
<protein>
    <submittedName>
        <fullName evidence="2">Uncharacterized protein</fullName>
    </submittedName>
</protein>
<dbReference type="AlphaFoldDB" id="A0A4Y7PXA3"/>
<dbReference type="STRING" id="50990.A0A4Y7PXA3"/>
<accession>A0A4Y7PXA3</accession>
<proteinExistence type="predicted"/>
<reference evidence="2 3" key="1">
    <citation type="submission" date="2018-06" db="EMBL/GenBank/DDBJ databases">
        <title>A transcriptomic atlas of mushroom development highlights an independent origin of complex multicellularity.</title>
        <authorList>
            <consortium name="DOE Joint Genome Institute"/>
            <person name="Krizsan K."/>
            <person name="Almasi E."/>
            <person name="Merenyi Z."/>
            <person name="Sahu N."/>
            <person name="Viragh M."/>
            <person name="Koszo T."/>
            <person name="Mondo S."/>
            <person name="Kiss B."/>
            <person name="Balint B."/>
            <person name="Kues U."/>
            <person name="Barry K."/>
            <person name="Hegedus J.C."/>
            <person name="Henrissat B."/>
            <person name="Johnson J."/>
            <person name="Lipzen A."/>
            <person name="Ohm R."/>
            <person name="Nagy I."/>
            <person name="Pangilinan J."/>
            <person name="Yan J."/>
            <person name="Xiong Y."/>
            <person name="Grigoriev I.V."/>
            <person name="Hibbett D.S."/>
            <person name="Nagy L.G."/>
        </authorList>
    </citation>
    <scope>NUCLEOTIDE SEQUENCE [LARGE SCALE GENOMIC DNA]</scope>
    <source>
        <strain evidence="2 3">SZMC22713</strain>
    </source>
</reference>
<feature type="compositionally biased region" description="Low complexity" evidence="1">
    <location>
        <begin position="94"/>
        <end position="108"/>
    </location>
</feature>
<feature type="region of interest" description="Disordered" evidence="1">
    <location>
        <begin position="46"/>
        <end position="166"/>
    </location>
</feature>
<dbReference type="Proteomes" id="UP000294933">
    <property type="component" value="Unassembled WGS sequence"/>
</dbReference>
<keyword evidence="3" id="KW-1185">Reference proteome</keyword>
<gene>
    <name evidence="2" type="ORF">BD410DRAFT_841993</name>
</gene>
<dbReference type="VEuPathDB" id="FungiDB:BD410DRAFT_841993"/>
<feature type="compositionally biased region" description="Polar residues" evidence="1">
    <location>
        <begin position="132"/>
        <end position="143"/>
    </location>
</feature>